<dbReference type="InterPro" id="IPR024078">
    <property type="entry name" value="LmbE-like_dom_sf"/>
</dbReference>
<dbReference type="Proteomes" id="UP000059113">
    <property type="component" value="Chromosome"/>
</dbReference>
<dbReference type="EMBL" id="CP011310">
    <property type="protein sequence ID" value="AKQ41679.1"/>
    <property type="molecule type" value="Genomic_DNA"/>
</dbReference>
<dbReference type="Pfam" id="PF02585">
    <property type="entry name" value="PIG-L"/>
    <property type="match status" value="1"/>
</dbReference>
<dbReference type="SUPFAM" id="SSF102588">
    <property type="entry name" value="LmbE-like"/>
    <property type="match status" value="1"/>
</dbReference>
<keyword evidence="2" id="KW-1185">Reference proteome</keyword>
<proteinExistence type="predicted"/>
<evidence type="ECO:0000313" key="2">
    <source>
        <dbReference type="Proteomes" id="UP000059113"/>
    </source>
</evidence>
<sequence length="230" mass="24637">MKTLGHFGKVLAIAPHPDDEVLGCGGTLARLVDEGADVTIAIATKGNPPAFLAEQVERVMQETQKAHHILGVRDTRQMGLPAAALDTLPAAQTNSAFAELIGDIAPDTLLLPFIGDIHLDHQIVFLAAMVAARPRNNDAPCQILAYETLSETNWFAAPTTPAFVPNVFVDISATLGRKLDAFAAFESQVRPFPEERSIEALKALATLRGSAVHARAAEAFMLVRQIVRSA</sequence>
<dbReference type="GO" id="GO:0016811">
    <property type="term" value="F:hydrolase activity, acting on carbon-nitrogen (but not peptide) bonds, in linear amides"/>
    <property type="evidence" value="ECO:0007669"/>
    <property type="project" value="TreeGrafter"/>
</dbReference>
<dbReference type="Gene3D" id="3.40.50.10320">
    <property type="entry name" value="LmbE-like"/>
    <property type="match status" value="1"/>
</dbReference>
<evidence type="ECO:0008006" key="3">
    <source>
        <dbReference type="Google" id="ProtNLM"/>
    </source>
</evidence>
<reference evidence="1 2" key="1">
    <citation type="journal article" date="2015" name="Int. J. Syst. Evol. Microbiol.">
        <title>Erythrobacter atlanticus sp. nov., a bacterium from ocean sediment able to degrade polycyclic aromatic hydrocarbons.</title>
        <authorList>
            <person name="Zhuang L."/>
            <person name="Liu Y."/>
            <person name="Wang L."/>
            <person name="Wang W."/>
            <person name="Shao Z."/>
        </authorList>
    </citation>
    <scope>NUCLEOTIDE SEQUENCE [LARGE SCALE GENOMIC DNA]</scope>
    <source>
        <strain evidence="2">s21-N3</strain>
    </source>
</reference>
<gene>
    <name evidence="1" type="ORF">CP97_06040</name>
</gene>
<dbReference type="InterPro" id="IPR003737">
    <property type="entry name" value="GlcNAc_PI_deacetylase-related"/>
</dbReference>
<accession>A0A0H4VF07</accession>
<dbReference type="PANTHER" id="PTHR12993:SF30">
    <property type="entry name" value="N-ACETYL-ALPHA-D-GLUCOSAMINYL L-MALATE DEACETYLASE 1"/>
    <property type="match status" value="1"/>
</dbReference>
<dbReference type="PANTHER" id="PTHR12993">
    <property type="entry name" value="N-ACETYLGLUCOSAMINYL-PHOSPHATIDYLINOSITOL DE-N-ACETYLASE-RELATED"/>
    <property type="match status" value="1"/>
</dbReference>
<reference evidence="2" key="2">
    <citation type="submission" date="2015-04" db="EMBL/GenBank/DDBJ databases">
        <title>The complete genome sequence of Erythrobacter sp. s21-N3.</title>
        <authorList>
            <person name="Zhuang L."/>
            <person name="Liu Y."/>
            <person name="Shao Z."/>
        </authorList>
    </citation>
    <scope>NUCLEOTIDE SEQUENCE [LARGE SCALE GENOMIC DNA]</scope>
    <source>
        <strain evidence="2">s21-N3</strain>
    </source>
</reference>
<organism evidence="1 2">
    <name type="scientific">Aurantiacibacter atlanticus</name>
    <dbReference type="NCBI Taxonomy" id="1648404"/>
    <lineage>
        <taxon>Bacteria</taxon>
        <taxon>Pseudomonadati</taxon>
        <taxon>Pseudomonadota</taxon>
        <taxon>Alphaproteobacteria</taxon>
        <taxon>Sphingomonadales</taxon>
        <taxon>Erythrobacteraceae</taxon>
        <taxon>Aurantiacibacter</taxon>
    </lineage>
</organism>
<dbReference type="AlphaFoldDB" id="A0A0H4VF07"/>
<dbReference type="OrthoDB" id="9790023at2"/>
<dbReference type="STRING" id="1648404.CP97_06040"/>
<protein>
    <recommendedName>
        <fullName evidence="3">GlcNAc-PI de-N-acetylase</fullName>
    </recommendedName>
</protein>
<dbReference type="RefSeq" id="WP_048885194.1">
    <property type="nucleotide sequence ID" value="NZ_CP011310.1"/>
</dbReference>
<name>A0A0H4VF07_9SPHN</name>
<evidence type="ECO:0000313" key="1">
    <source>
        <dbReference type="EMBL" id="AKQ41679.1"/>
    </source>
</evidence>
<dbReference type="PATRIC" id="fig|1648404.4.peg.1263"/>
<dbReference type="KEGG" id="ery:CP97_06040"/>